<evidence type="ECO:0000256" key="8">
    <source>
        <dbReference type="HAMAP-Rule" id="MF_00912"/>
    </source>
</evidence>
<evidence type="ECO:0000256" key="7">
    <source>
        <dbReference type="ARBA" id="ARBA00023306"/>
    </source>
</evidence>
<comment type="caution">
    <text evidence="10">The sequence shown here is derived from an EMBL/GenBank/DDBJ whole genome shotgun (WGS) entry which is preliminary data.</text>
</comment>
<dbReference type="Proteomes" id="UP000265816">
    <property type="component" value="Unassembled WGS sequence"/>
</dbReference>
<dbReference type="RefSeq" id="WP_119111482.1">
    <property type="nucleotide sequence ID" value="NZ_CBCSEO010000001.1"/>
</dbReference>
<evidence type="ECO:0000313" key="11">
    <source>
        <dbReference type="Proteomes" id="UP000265816"/>
    </source>
</evidence>
<protein>
    <recommendedName>
        <fullName evidence="8">Cell division protein DivIB</fullName>
    </recommendedName>
</protein>
<evidence type="ECO:0000256" key="3">
    <source>
        <dbReference type="ARBA" id="ARBA00022618"/>
    </source>
</evidence>
<accession>A0A398BF73</accession>
<comment type="subcellular location">
    <subcellularLocation>
        <location evidence="8">Cell membrane</location>
        <topology evidence="8">Single-pass type II membrane protein</topology>
    </subcellularLocation>
    <subcellularLocation>
        <location evidence="1">Membrane</location>
    </subcellularLocation>
    <text evidence="8">Localizes to the division septum.</text>
</comment>
<dbReference type="InterPro" id="IPR005548">
    <property type="entry name" value="Cell_div_FtsQ/DivIB_C"/>
</dbReference>
<evidence type="ECO:0000256" key="1">
    <source>
        <dbReference type="ARBA" id="ARBA00004370"/>
    </source>
</evidence>
<dbReference type="InterPro" id="IPR013685">
    <property type="entry name" value="POTRA_FtsQ_type"/>
</dbReference>
<keyword evidence="3 8" id="KW-0132">Cell division</keyword>
<name>A0A398BF73_9BACI</name>
<sequence>MDKAKIVSIEERIPQLKQQRRKKANRRLILLLSLFFMLILCVIYFQSPLSKVKQLNVSGNVSYSAAEIKQMSGITTDTNIWKINKSKTESSLEKLPEIKKAEIRTRFPNKVNIHLEEYEKLAYLSKGKAFYPVLGNGKIIEKKEVSQIPMNAPVLIGFREGKPLDKMIGDLASLPAEVLGSISEIHYTPSKSDVYRVTLFMNDGFEVHATLRTFTEKMAHYPAIVAQLDHSEKGVIDLEVGSYFKSYKKEKADKPDEEKANQQ</sequence>
<keyword evidence="6 8" id="KW-0472">Membrane</keyword>
<dbReference type="PANTHER" id="PTHR37820:SF1">
    <property type="entry name" value="CELL DIVISION PROTEIN FTSQ"/>
    <property type="match status" value="1"/>
</dbReference>
<keyword evidence="4 8" id="KW-0812">Transmembrane</keyword>
<dbReference type="Pfam" id="PF03799">
    <property type="entry name" value="FtsQ_DivIB_C"/>
    <property type="match status" value="1"/>
</dbReference>
<dbReference type="HAMAP" id="MF_00912">
    <property type="entry name" value="DivIB"/>
    <property type="match status" value="1"/>
</dbReference>
<dbReference type="OrthoDB" id="1819027at2"/>
<dbReference type="Pfam" id="PF08478">
    <property type="entry name" value="POTRA_1"/>
    <property type="match status" value="1"/>
</dbReference>
<keyword evidence="2 8" id="KW-1003">Cell membrane</keyword>
<evidence type="ECO:0000256" key="2">
    <source>
        <dbReference type="ARBA" id="ARBA00022475"/>
    </source>
</evidence>
<evidence type="ECO:0000256" key="5">
    <source>
        <dbReference type="ARBA" id="ARBA00022989"/>
    </source>
</evidence>
<dbReference type="InterPro" id="IPR034746">
    <property type="entry name" value="POTRA"/>
</dbReference>
<dbReference type="AlphaFoldDB" id="A0A398BF73"/>
<dbReference type="InterPro" id="IPR050487">
    <property type="entry name" value="FtsQ_DivIB"/>
</dbReference>
<dbReference type="InterPro" id="IPR026580">
    <property type="entry name" value="DivIB"/>
</dbReference>
<evidence type="ECO:0000256" key="4">
    <source>
        <dbReference type="ARBA" id="ARBA00022692"/>
    </source>
</evidence>
<keyword evidence="7 8" id="KW-0131">Cell cycle</keyword>
<dbReference type="EMBL" id="QWVT01000008">
    <property type="protein sequence ID" value="RID87911.1"/>
    <property type="molecule type" value="Genomic_DNA"/>
</dbReference>
<dbReference type="PANTHER" id="PTHR37820">
    <property type="entry name" value="CELL DIVISION PROTEIN DIVIB"/>
    <property type="match status" value="1"/>
</dbReference>
<keyword evidence="11" id="KW-1185">Reference proteome</keyword>
<evidence type="ECO:0000313" key="10">
    <source>
        <dbReference type="EMBL" id="RID87911.1"/>
    </source>
</evidence>
<dbReference type="PROSITE" id="PS51779">
    <property type="entry name" value="POTRA"/>
    <property type="match status" value="1"/>
</dbReference>
<evidence type="ECO:0000259" key="9">
    <source>
        <dbReference type="PROSITE" id="PS51779"/>
    </source>
</evidence>
<dbReference type="GO" id="GO:0032153">
    <property type="term" value="C:cell division site"/>
    <property type="evidence" value="ECO:0007669"/>
    <property type="project" value="UniProtKB-UniRule"/>
</dbReference>
<reference evidence="10 11" key="1">
    <citation type="submission" date="2018-08" db="EMBL/GenBank/DDBJ databases">
        <title>Bacillus jemisoniae sp. nov., Bacillus chryseoplanitiae sp. nov., Bacillus resnikiae sp. nov., and Bacillus frankliniae sp. nov., isolated from Viking spacecraft and associated surfaces.</title>
        <authorList>
            <person name="Seuylemezian A."/>
            <person name="Vaishampayan P."/>
        </authorList>
    </citation>
    <scope>NUCLEOTIDE SEQUENCE [LARGE SCALE GENOMIC DNA]</scope>
    <source>
        <strain evidence="10 11">JJ-247</strain>
    </source>
</reference>
<feature type="transmembrane region" description="Helical" evidence="8">
    <location>
        <begin position="28"/>
        <end position="45"/>
    </location>
</feature>
<feature type="domain" description="POTRA" evidence="9">
    <location>
        <begin position="50"/>
        <end position="118"/>
    </location>
</feature>
<gene>
    <name evidence="8" type="primary">divIB</name>
    <name evidence="10" type="ORF">D1970_03490</name>
</gene>
<dbReference type="Gene3D" id="3.10.20.310">
    <property type="entry name" value="membrane protein fhac"/>
    <property type="match status" value="1"/>
</dbReference>
<dbReference type="GO" id="GO:0043093">
    <property type="term" value="P:FtsZ-dependent cytokinesis"/>
    <property type="evidence" value="ECO:0007669"/>
    <property type="project" value="UniProtKB-UniRule"/>
</dbReference>
<keyword evidence="5 8" id="KW-1133">Transmembrane helix</keyword>
<comment type="similarity">
    <text evidence="8">Belongs to the FtsQ/DivIB family. DivIB subfamily.</text>
</comment>
<evidence type="ECO:0000256" key="6">
    <source>
        <dbReference type="ARBA" id="ARBA00023136"/>
    </source>
</evidence>
<dbReference type="Gene3D" id="3.40.50.10960">
    <property type="match status" value="1"/>
</dbReference>
<proteinExistence type="inferred from homology"/>
<dbReference type="GO" id="GO:0005886">
    <property type="term" value="C:plasma membrane"/>
    <property type="evidence" value="ECO:0007669"/>
    <property type="project" value="UniProtKB-SubCell"/>
</dbReference>
<organism evidence="10 11">
    <name type="scientific">Mesobacillus zeae</name>
    <dbReference type="NCBI Taxonomy" id="1917180"/>
    <lineage>
        <taxon>Bacteria</taxon>
        <taxon>Bacillati</taxon>
        <taxon>Bacillota</taxon>
        <taxon>Bacilli</taxon>
        <taxon>Bacillales</taxon>
        <taxon>Bacillaceae</taxon>
        <taxon>Mesobacillus</taxon>
    </lineage>
</organism>
<comment type="function">
    <text evidence="8">Cell division protein that may be involved in stabilizing or promoting the assembly of the division complex.</text>
</comment>